<accession>A0ABQ2CWY2</accession>
<reference evidence="2" key="1">
    <citation type="journal article" date="2019" name="Int. J. Syst. Evol. Microbiol.">
        <title>The Global Catalogue of Microorganisms (GCM) 10K type strain sequencing project: providing services to taxonomists for standard genome sequencing and annotation.</title>
        <authorList>
            <consortium name="The Broad Institute Genomics Platform"/>
            <consortium name="The Broad Institute Genome Sequencing Center for Infectious Disease"/>
            <person name="Wu L."/>
            <person name="Ma J."/>
        </authorList>
    </citation>
    <scope>NUCLEOTIDE SEQUENCE [LARGE SCALE GENOMIC DNA]</scope>
    <source>
        <strain evidence="2">JCM 14370</strain>
    </source>
</reference>
<dbReference type="Proteomes" id="UP000632222">
    <property type="component" value="Unassembled WGS sequence"/>
</dbReference>
<keyword evidence="2" id="KW-1185">Reference proteome</keyword>
<proteinExistence type="predicted"/>
<name>A0ABQ2CWY2_9DEIO</name>
<evidence type="ECO:0000313" key="2">
    <source>
        <dbReference type="Proteomes" id="UP000632222"/>
    </source>
</evidence>
<organism evidence="1 2">
    <name type="scientific">Deinococcus roseus</name>
    <dbReference type="NCBI Taxonomy" id="392414"/>
    <lineage>
        <taxon>Bacteria</taxon>
        <taxon>Thermotogati</taxon>
        <taxon>Deinococcota</taxon>
        <taxon>Deinococci</taxon>
        <taxon>Deinococcales</taxon>
        <taxon>Deinococcaceae</taxon>
        <taxon>Deinococcus</taxon>
    </lineage>
</organism>
<evidence type="ECO:0000313" key="1">
    <source>
        <dbReference type="EMBL" id="GGJ29144.1"/>
    </source>
</evidence>
<sequence length="86" mass="9404">MVKSMGNPGPARTGPFACRVSCWDQSRNQMEAALPHRQAKVRGAVLDCGGHPAVAVKAQPDFAAKQPLRGYNQVIPCWKRVFEELA</sequence>
<gene>
    <name evidence="1" type="ORF">GCM10008938_14120</name>
</gene>
<comment type="caution">
    <text evidence="1">The sequence shown here is derived from an EMBL/GenBank/DDBJ whole genome shotgun (WGS) entry which is preliminary data.</text>
</comment>
<dbReference type="EMBL" id="BMOD01000003">
    <property type="protein sequence ID" value="GGJ29144.1"/>
    <property type="molecule type" value="Genomic_DNA"/>
</dbReference>
<protein>
    <submittedName>
        <fullName evidence="1">Uncharacterized protein</fullName>
    </submittedName>
</protein>